<evidence type="ECO:0000256" key="2">
    <source>
        <dbReference type="ARBA" id="ARBA00008025"/>
    </source>
</evidence>
<keyword evidence="14" id="KW-1185">Reference proteome</keyword>
<comment type="similarity">
    <text evidence="2">Belongs to the synaptobrevin family.</text>
</comment>
<evidence type="ECO:0000256" key="5">
    <source>
        <dbReference type="ARBA" id="ARBA00023139"/>
    </source>
</evidence>
<dbReference type="InterPro" id="IPR011012">
    <property type="entry name" value="Longin-like_dom_sf"/>
</dbReference>
<keyword evidence="10" id="KW-0175">Coiled coil</keyword>
<dbReference type="EMBL" id="OU015567">
    <property type="protein sequence ID" value="CAG5113417.1"/>
    <property type="molecule type" value="Genomic_DNA"/>
</dbReference>
<evidence type="ECO:0000256" key="9">
    <source>
        <dbReference type="ARBA" id="ARBA00046280"/>
    </source>
</evidence>
<keyword evidence="5" id="KW-0564">Palmitate</keyword>
<gene>
    <name evidence="13" type="ORF">OKIOD_LOCUS16293</name>
</gene>
<dbReference type="PRINTS" id="PR00219">
    <property type="entry name" value="SYNAPTOBREVN"/>
</dbReference>
<dbReference type="InterPro" id="IPR001388">
    <property type="entry name" value="Synaptobrevin-like"/>
</dbReference>
<evidence type="ECO:0000259" key="11">
    <source>
        <dbReference type="PROSITE" id="PS50859"/>
    </source>
</evidence>
<dbReference type="SMART" id="SM01270">
    <property type="entry name" value="Longin"/>
    <property type="match status" value="1"/>
</dbReference>
<evidence type="ECO:0000256" key="7">
    <source>
        <dbReference type="ARBA" id="ARBA00023289"/>
    </source>
</evidence>
<evidence type="ECO:0000256" key="4">
    <source>
        <dbReference type="ARBA" id="ARBA00023136"/>
    </source>
</evidence>
<dbReference type="SUPFAM" id="SSF58038">
    <property type="entry name" value="SNARE fusion complex"/>
    <property type="match status" value="1"/>
</dbReference>
<keyword evidence="3" id="KW-0488">Methylation</keyword>
<evidence type="ECO:0000256" key="1">
    <source>
        <dbReference type="ARBA" id="ARBA00004198"/>
    </source>
</evidence>
<keyword evidence="6" id="KW-0449">Lipoprotein</keyword>
<evidence type="ECO:0000256" key="6">
    <source>
        <dbReference type="ARBA" id="ARBA00023288"/>
    </source>
</evidence>
<protein>
    <submittedName>
        <fullName evidence="13">Oidioi.mRNA.OKI2018_I69.chr2.g7528.t1.cds</fullName>
    </submittedName>
</protein>
<dbReference type="SUPFAM" id="SSF64356">
    <property type="entry name" value="SNARE-like"/>
    <property type="match status" value="1"/>
</dbReference>
<feature type="domain" description="V-SNARE coiled-coil homology" evidence="12">
    <location>
        <begin position="134"/>
        <end position="191"/>
    </location>
</feature>
<dbReference type="Pfam" id="PF13774">
    <property type="entry name" value="Longin"/>
    <property type="match status" value="1"/>
</dbReference>
<dbReference type="Proteomes" id="UP001158576">
    <property type="component" value="Chromosome 2"/>
</dbReference>
<dbReference type="PANTHER" id="PTHR45806:SF1">
    <property type="entry name" value="SYNAPTOBREVIN HOMOLOG YKT6"/>
    <property type="match status" value="1"/>
</dbReference>
<accession>A0ABN7T9Z5</accession>
<dbReference type="PROSITE" id="PS50859">
    <property type="entry name" value="LONGIN"/>
    <property type="match status" value="1"/>
</dbReference>
<name>A0ABN7T9Z5_OIKDI</name>
<dbReference type="Gene3D" id="3.30.450.50">
    <property type="entry name" value="Longin domain"/>
    <property type="match status" value="1"/>
</dbReference>
<feature type="domain" description="Longin" evidence="11">
    <location>
        <begin position="8"/>
        <end position="102"/>
    </location>
</feature>
<evidence type="ECO:0000256" key="3">
    <source>
        <dbReference type="ARBA" id="ARBA00022481"/>
    </source>
</evidence>
<evidence type="ECO:0000256" key="8">
    <source>
        <dbReference type="ARBA" id="ARBA00046278"/>
    </source>
</evidence>
<sequence length="195" mass="22124">MVRLYGIVIAKKNGDKVQKLCEEIDVSTFGFFQRNSVGEFIRFTHSIVLERTPLNDRKSVKQDAYMAHSYVGPDGLSACCIADEEYPKRPAFVMLGKVVEDFAAAHPNWSSINSVEFGLKDILTRWQDPKSADSIMKVQNELDETKQIVSETLEKILDRGQKLDDLVSRSNELSEQSKAFYKTAKKTNSWCCSIM</sequence>
<dbReference type="Gene3D" id="1.20.5.110">
    <property type="match status" value="1"/>
</dbReference>
<dbReference type="Pfam" id="PF00957">
    <property type="entry name" value="Synaptobrevin"/>
    <property type="match status" value="1"/>
</dbReference>
<dbReference type="CDD" id="cd14824">
    <property type="entry name" value="Longin"/>
    <property type="match status" value="1"/>
</dbReference>
<evidence type="ECO:0000313" key="14">
    <source>
        <dbReference type="Proteomes" id="UP001158576"/>
    </source>
</evidence>
<dbReference type="PANTHER" id="PTHR45806">
    <property type="entry name" value="SYNAPTOBREVIN HOMOLOG YKT6"/>
    <property type="match status" value="1"/>
</dbReference>
<keyword evidence="4" id="KW-0472">Membrane</keyword>
<dbReference type="InterPro" id="IPR042855">
    <property type="entry name" value="V_SNARE_CC"/>
</dbReference>
<evidence type="ECO:0000313" key="13">
    <source>
        <dbReference type="EMBL" id="CAG5113417.1"/>
    </source>
</evidence>
<dbReference type="PROSITE" id="PS50892">
    <property type="entry name" value="V_SNARE"/>
    <property type="match status" value="1"/>
</dbReference>
<comment type="subcellular location">
    <subcellularLocation>
        <location evidence="8">Endomembrane system</location>
        <topology evidence="8">Lipid-anchor</topology>
        <orientation evidence="8">Cytoplasmic side</orientation>
    </subcellularLocation>
    <subcellularLocation>
        <location evidence="9">Endomembrane system</location>
        <topology evidence="9">Single-pass type IV membrane protein</topology>
    </subcellularLocation>
    <subcellularLocation>
        <location evidence="1">Golgi apparatus</location>
        <location evidence="1">trans-Golgi network membrane</location>
    </subcellularLocation>
</comment>
<dbReference type="InterPro" id="IPR010908">
    <property type="entry name" value="Longin_dom"/>
</dbReference>
<evidence type="ECO:0000259" key="12">
    <source>
        <dbReference type="PROSITE" id="PS50892"/>
    </source>
</evidence>
<evidence type="ECO:0000256" key="10">
    <source>
        <dbReference type="PROSITE-ProRule" id="PRU00290"/>
    </source>
</evidence>
<organism evidence="13 14">
    <name type="scientific">Oikopleura dioica</name>
    <name type="common">Tunicate</name>
    <dbReference type="NCBI Taxonomy" id="34765"/>
    <lineage>
        <taxon>Eukaryota</taxon>
        <taxon>Metazoa</taxon>
        <taxon>Chordata</taxon>
        <taxon>Tunicata</taxon>
        <taxon>Appendicularia</taxon>
        <taxon>Copelata</taxon>
        <taxon>Oikopleuridae</taxon>
        <taxon>Oikopleura</taxon>
    </lineage>
</organism>
<keyword evidence="7" id="KW-0636">Prenylation</keyword>
<proteinExistence type="inferred from homology"/>
<reference evidence="13 14" key="1">
    <citation type="submission" date="2021-04" db="EMBL/GenBank/DDBJ databases">
        <authorList>
            <person name="Bliznina A."/>
        </authorList>
    </citation>
    <scope>NUCLEOTIDE SEQUENCE [LARGE SCALE GENOMIC DNA]</scope>
</reference>